<reference evidence="1 2" key="1">
    <citation type="submission" date="2018-01" db="EMBL/GenBank/DDBJ databases">
        <title>Whole genome sequencing of Histamine producing bacteria.</title>
        <authorList>
            <person name="Butler K."/>
        </authorList>
    </citation>
    <scope>NUCLEOTIDE SEQUENCE [LARGE SCALE GENOMIC DNA]</scope>
    <source>
        <strain evidence="1 2">FS-7.2</strain>
    </source>
</reference>
<dbReference type="EMBL" id="PYNF01000003">
    <property type="protein sequence ID" value="PSV00451.1"/>
    <property type="molecule type" value="Genomic_DNA"/>
</dbReference>
<organism evidence="1 2">
    <name type="scientific">Photobacterium kishitanii</name>
    <dbReference type="NCBI Taxonomy" id="318456"/>
    <lineage>
        <taxon>Bacteria</taxon>
        <taxon>Pseudomonadati</taxon>
        <taxon>Pseudomonadota</taxon>
        <taxon>Gammaproteobacteria</taxon>
        <taxon>Vibrionales</taxon>
        <taxon>Vibrionaceae</taxon>
        <taxon>Photobacterium</taxon>
    </lineage>
</organism>
<evidence type="ECO:0000313" key="1">
    <source>
        <dbReference type="EMBL" id="PSV00451.1"/>
    </source>
</evidence>
<protein>
    <submittedName>
        <fullName evidence="1">Uncharacterized protein</fullName>
    </submittedName>
</protein>
<proteinExistence type="predicted"/>
<gene>
    <name evidence="1" type="ORF">C9J27_04785</name>
</gene>
<name>A0A2T3KL85_9GAMM</name>
<dbReference type="Proteomes" id="UP000241426">
    <property type="component" value="Unassembled WGS sequence"/>
</dbReference>
<accession>A0A2T3KL85</accession>
<comment type="caution">
    <text evidence="1">The sequence shown here is derived from an EMBL/GenBank/DDBJ whole genome shotgun (WGS) entry which is preliminary data.</text>
</comment>
<dbReference type="RefSeq" id="WP_107289081.1">
    <property type="nucleotide sequence ID" value="NZ_PYNF01000003.1"/>
</dbReference>
<dbReference type="AlphaFoldDB" id="A0A2T3KL85"/>
<sequence length="171" mass="19473">MNKNTVTIARLFINKKTNFTQIGFSFILLKRGFSEIDPFDSVILDCDTPPTKTGLKHALVSKNFMNEDLQNNNRHKFFGNVIHTDGSQLNLESVSSFASIARKVEKSNNILISNSDEPLSVDDILLDALLKIRVDGVWFESYSKKAYNREFTTYDLCQLSSLLRNAMAWNQ</sequence>
<evidence type="ECO:0000313" key="2">
    <source>
        <dbReference type="Proteomes" id="UP000241426"/>
    </source>
</evidence>